<dbReference type="Pfam" id="PF23278">
    <property type="entry name" value="Piwi_N"/>
    <property type="match status" value="1"/>
</dbReference>
<evidence type="ECO:0000256" key="11">
    <source>
        <dbReference type="ARBA" id="ARBA00038291"/>
    </source>
</evidence>
<evidence type="ECO:0000259" key="13">
    <source>
        <dbReference type="PROSITE" id="PS50821"/>
    </source>
</evidence>
<comment type="similarity">
    <text evidence="11">Belongs to the argonaute family. Piwi subfamily.</text>
</comment>
<keyword evidence="7" id="KW-0378">Hydrolase</keyword>
<dbReference type="GO" id="GO:0016891">
    <property type="term" value="F:RNA endonuclease activity producing 5'-phosphomonoesters, hydrolytic mechanism"/>
    <property type="evidence" value="ECO:0007669"/>
    <property type="project" value="UniProtKB-ARBA"/>
</dbReference>
<evidence type="ECO:0000256" key="9">
    <source>
        <dbReference type="ARBA" id="ARBA00022943"/>
    </source>
</evidence>
<feature type="compositionally biased region" description="Low complexity" evidence="12">
    <location>
        <begin position="32"/>
        <end position="41"/>
    </location>
</feature>
<dbReference type="GO" id="GO:0048471">
    <property type="term" value="C:perinuclear region of cytoplasm"/>
    <property type="evidence" value="ECO:0007669"/>
    <property type="project" value="UniProtKB-SubCell"/>
</dbReference>
<dbReference type="Pfam" id="PF02171">
    <property type="entry name" value="Piwi"/>
    <property type="match status" value="1"/>
</dbReference>
<dbReference type="Gene3D" id="3.30.420.10">
    <property type="entry name" value="Ribonuclease H-like superfamily/Ribonuclease H"/>
    <property type="match status" value="1"/>
</dbReference>
<feature type="compositionally biased region" description="Low complexity" evidence="12">
    <location>
        <begin position="1"/>
        <end position="25"/>
    </location>
</feature>
<accession>A0A9C5ZEP6</accession>
<feature type="compositionally biased region" description="Polar residues" evidence="12">
    <location>
        <begin position="63"/>
        <end position="80"/>
    </location>
</feature>
<dbReference type="GO" id="GO:0141009">
    <property type="term" value="P:transposable element silencing by piRNA-mediated mRNA destabilization"/>
    <property type="evidence" value="ECO:0007669"/>
    <property type="project" value="UniProtKB-ARBA"/>
</dbReference>
<dbReference type="InterPro" id="IPR012337">
    <property type="entry name" value="RNaseH-like_sf"/>
</dbReference>
<evidence type="ECO:0000313" key="16">
    <source>
        <dbReference type="RefSeq" id="XP_037898213.1"/>
    </source>
</evidence>
<evidence type="ECO:0000256" key="7">
    <source>
        <dbReference type="ARBA" id="ARBA00022801"/>
    </source>
</evidence>
<dbReference type="Pfam" id="PF02170">
    <property type="entry name" value="PAZ"/>
    <property type="match status" value="1"/>
</dbReference>
<dbReference type="FunFam" id="2.170.260.10:FF:000003">
    <property type="entry name" value="Piwi-like RNA-mediated gene silencing 2"/>
    <property type="match status" value="1"/>
</dbReference>
<evidence type="ECO:0000259" key="14">
    <source>
        <dbReference type="PROSITE" id="PS50822"/>
    </source>
</evidence>
<dbReference type="FunFam" id="3.40.50.2300:FF:000404">
    <property type="entry name" value="Argonaut-like protein"/>
    <property type="match status" value="1"/>
</dbReference>
<dbReference type="SUPFAM" id="SSF101690">
    <property type="entry name" value="PAZ domain"/>
    <property type="match status" value="1"/>
</dbReference>
<dbReference type="Gene3D" id="3.40.50.2300">
    <property type="match status" value="1"/>
</dbReference>
<dbReference type="GeneID" id="119642954"/>
<keyword evidence="3" id="KW-0217">Developmental protein</keyword>
<evidence type="ECO:0000256" key="10">
    <source>
        <dbReference type="ARBA" id="ARBA00023158"/>
    </source>
</evidence>
<feature type="domain" description="Piwi" evidence="14">
    <location>
        <begin position="584"/>
        <end position="881"/>
    </location>
</feature>
<evidence type="ECO:0000256" key="4">
    <source>
        <dbReference type="ARBA" id="ARBA00022481"/>
    </source>
</evidence>
<dbReference type="CDD" id="cd02845">
    <property type="entry name" value="PAZ_piwi_like"/>
    <property type="match status" value="1"/>
</dbReference>
<keyword evidence="6" id="KW-0221">Differentiation</keyword>
<dbReference type="SMART" id="SM00949">
    <property type="entry name" value="PAZ"/>
    <property type="match status" value="1"/>
</dbReference>
<sequence length="895" mass="100955">MDKPSGSAGRSRGIRAGSGSSQGHPGARGRRPPQAGAGAPPVSAWGNPNVGMSRGASRGTPAVSIQPQPSTSTGSFQQRPQAPAVIGRAVAHRNVPPTEGAQGQFVSKEDNRGTVRGKRVLTEMVQSRPKNLVTKCGFSGRNVVAQANYYRVLKKPKWSIHQYRVDFSPDVDMVRLRRAYLAHHKDIFGGYIFDGTVLFCAVYLSNKMVNGVLELLTKNREGETILIKLKHVGIVEVADAQLLQVLNLILRRGMEGLKLQLVGRNFFDPVAKVDVSGFQMQIWPGYQTSIRQHEQDILLCAEITHKVMRTDTIYQILTETAKGKDYKTTFAQRVIGTVVLTDYNNKTYRVDDINFELSPLSKFSTKDGDISYMQYYKQRYNITIRDHQQPMLISRPTERNMRGGQNEFIILVPELCRATGLTDNMRSNFRLMKAMGEHTRLNPQRRLERLRNFNSRLQNSKESVEVFNSWNMAVDNALVEVPARVLPSEQILLHNCKVTCDQNADWTREFRNNAMYVHVNIKRWCVIVPRRNLRQVQDFIRLCNRAGQSMKMEISEPWYEEMGDDRNASYSQAIDNATARDPQILMIVMATNNEEKYSCIKKKCCVDRPVPSQVVTLRTIAPRGDRASGLMSIATKVVIQMNAKLMGSPWMINLPLRGLMTVGFDVCHSAKDKNKSYGALVATMDLTSSTRYFSTVTQHLKGQELSNEIAMNMTYALKAYRSEHGALPKNIVFYRDGVGDGQLHQVFNTEVHHLKKKLDEIYVSAGIATGCSMVFIIVSKRINTRYFVNKQNPVPGTVVDDVITLPERYDFFLVSQSVRQGTVSPTSYNVILDTMGLPADKIQILTYKMTHLYYNWSGTLRVPAVCQYAHKLAFLVAESIHRAPNAALEMQLYFL</sequence>
<keyword evidence="10" id="KW-0943">RNA-mediated gene silencing</keyword>
<evidence type="ECO:0000256" key="3">
    <source>
        <dbReference type="ARBA" id="ARBA00022473"/>
    </source>
</evidence>
<dbReference type="SUPFAM" id="SSF53098">
    <property type="entry name" value="Ribonuclease H-like"/>
    <property type="match status" value="1"/>
</dbReference>
<dbReference type="FunFam" id="3.30.420.10:FF:000014">
    <property type="entry name" value="Piwi-like RNA-mediated gene silencing 1"/>
    <property type="match status" value="1"/>
</dbReference>
<dbReference type="InterPro" id="IPR036085">
    <property type="entry name" value="PAZ_dom_sf"/>
</dbReference>
<dbReference type="GO" id="GO:0140965">
    <property type="term" value="P:secondary piRNA processing"/>
    <property type="evidence" value="ECO:0007669"/>
    <property type="project" value="UniProtKB-ARBA"/>
</dbReference>
<proteinExistence type="inferred from homology"/>
<evidence type="ECO:0000256" key="6">
    <source>
        <dbReference type="ARBA" id="ARBA00022782"/>
    </source>
</evidence>
<evidence type="ECO:0000256" key="5">
    <source>
        <dbReference type="ARBA" id="ARBA00022490"/>
    </source>
</evidence>
<dbReference type="RefSeq" id="XP_037898213.1">
    <property type="nucleotide sequence ID" value="XM_038042285.1"/>
</dbReference>
<feature type="region of interest" description="Disordered" evidence="12">
    <location>
        <begin position="1"/>
        <end position="81"/>
    </location>
</feature>
<name>A0A9C5ZEP6_9MUSC</name>
<keyword evidence="9" id="KW-0896">Oogenesis</keyword>
<evidence type="ECO:0000256" key="12">
    <source>
        <dbReference type="SAM" id="MobiDB-lite"/>
    </source>
</evidence>
<dbReference type="InterPro" id="IPR003165">
    <property type="entry name" value="Piwi"/>
</dbReference>
<organism evidence="15 16">
    <name type="scientific">Glossina fuscipes</name>
    <dbReference type="NCBI Taxonomy" id="7396"/>
    <lineage>
        <taxon>Eukaryota</taxon>
        <taxon>Metazoa</taxon>
        <taxon>Ecdysozoa</taxon>
        <taxon>Arthropoda</taxon>
        <taxon>Hexapoda</taxon>
        <taxon>Insecta</taxon>
        <taxon>Pterygota</taxon>
        <taxon>Neoptera</taxon>
        <taxon>Endopterygota</taxon>
        <taxon>Diptera</taxon>
        <taxon>Brachycera</taxon>
        <taxon>Muscomorpha</taxon>
        <taxon>Hippoboscoidea</taxon>
        <taxon>Glossinidae</taxon>
        <taxon>Glossina</taxon>
    </lineage>
</organism>
<reference evidence="16" key="1">
    <citation type="submission" date="2025-08" db="UniProtKB">
        <authorList>
            <consortium name="RefSeq"/>
        </authorList>
    </citation>
    <scope>IDENTIFICATION</scope>
    <source>
        <tissue evidence="16">Whole body pupa</tissue>
    </source>
</reference>
<dbReference type="Proteomes" id="UP000092443">
    <property type="component" value="Unplaced"/>
</dbReference>
<dbReference type="InterPro" id="IPR003100">
    <property type="entry name" value="PAZ_dom"/>
</dbReference>
<dbReference type="GO" id="GO:0007279">
    <property type="term" value="P:pole cell formation"/>
    <property type="evidence" value="ECO:0007669"/>
    <property type="project" value="UniProtKB-ARBA"/>
</dbReference>
<keyword evidence="5" id="KW-0963">Cytoplasm</keyword>
<dbReference type="PROSITE" id="PS50821">
    <property type="entry name" value="PAZ"/>
    <property type="match status" value="1"/>
</dbReference>
<dbReference type="InterPro" id="IPR036397">
    <property type="entry name" value="RNaseH_sf"/>
</dbReference>
<evidence type="ECO:0000256" key="1">
    <source>
        <dbReference type="ARBA" id="ARBA00004331"/>
    </source>
</evidence>
<dbReference type="CDD" id="cd04658">
    <property type="entry name" value="Piwi_piwi-like_Euk"/>
    <property type="match status" value="1"/>
</dbReference>
<dbReference type="KEGG" id="gfs:119642954"/>
<protein>
    <submittedName>
        <fullName evidence="16">Protein aubergine</fullName>
    </submittedName>
</protein>
<dbReference type="SMART" id="SM00950">
    <property type="entry name" value="Piwi"/>
    <property type="match status" value="1"/>
</dbReference>
<evidence type="ECO:0000313" key="15">
    <source>
        <dbReference type="Proteomes" id="UP000092443"/>
    </source>
</evidence>
<gene>
    <name evidence="16" type="primary">LOC119642954</name>
</gene>
<dbReference type="GO" id="GO:0009994">
    <property type="term" value="P:oocyte differentiation"/>
    <property type="evidence" value="ECO:0007669"/>
    <property type="project" value="UniProtKB-ARBA"/>
</dbReference>
<keyword evidence="4" id="KW-0488">Methylation</keyword>
<keyword evidence="15" id="KW-1185">Reference proteome</keyword>
<dbReference type="AlphaFoldDB" id="A0A9C5ZEP6"/>
<dbReference type="GO" id="GO:0031507">
    <property type="term" value="P:heterochromatin formation"/>
    <property type="evidence" value="ECO:0007669"/>
    <property type="project" value="UniProtKB-ARBA"/>
</dbReference>
<feature type="domain" description="PAZ" evidence="13">
    <location>
        <begin position="312"/>
        <end position="420"/>
    </location>
</feature>
<keyword evidence="8" id="KW-0694">RNA-binding</keyword>
<evidence type="ECO:0000256" key="8">
    <source>
        <dbReference type="ARBA" id="ARBA00022884"/>
    </source>
</evidence>
<dbReference type="PANTHER" id="PTHR22891">
    <property type="entry name" value="EUKARYOTIC TRANSLATION INITIATION FACTOR 2C"/>
    <property type="match status" value="1"/>
</dbReference>
<dbReference type="PROSITE" id="PS50822">
    <property type="entry name" value="PIWI"/>
    <property type="match status" value="1"/>
</dbReference>
<comment type="subcellular location">
    <subcellularLocation>
        <location evidence="1">Cytoplasm</location>
        <location evidence="1">Cytoplasmic ribonucleoprotein granule</location>
    </subcellularLocation>
    <subcellularLocation>
        <location evidence="2">Cytoplasm</location>
        <location evidence="2">Perinuclear region</location>
    </subcellularLocation>
</comment>
<dbReference type="GO" id="GO:0043186">
    <property type="term" value="C:P granule"/>
    <property type="evidence" value="ECO:0007669"/>
    <property type="project" value="UniProtKB-ARBA"/>
</dbReference>
<evidence type="ECO:0000256" key="2">
    <source>
        <dbReference type="ARBA" id="ARBA00004556"/>
    </source>
</evidence>
<dbReference type="GO" id="GO:0034584">
    <property type="term" value="F:piRNA binding"/>
    <property type="evidence" value="ECO:0007669"/>
    <property type="project" value="UniProtKB-ARBA"/>
</dbReference>
<dbReference type="Gene3D" id="2.170.260.10">
    <property type="entry name" value="paz domain"/>
    <property type="match status" value="1"/>
</dbReference>